<keyword evidence="3" id="KW-0547">Nucleotide-binding</keyword>
<feature type="region of interest" description="Disordered" evidence="8">
    <location>
        <begin position="132"/>
        <end position="153"/>
    </location>
</feature>
<dbReference type="InterPro" id="IPR051065">
    <property type="entry name" value="Ras-related_GTPase"/>
</dbReference>
<evidence type="ECO:0000256" key="4">
    <source>
        <dbReference type="ARBA" id="ARBA00022801"/>
    </source>
</evidence>
<dbReference type="SMART" id="SM00173">
    <property type="entry name" value="RAS"/>
    <property type="match status" value="1"/>
</dbReference>
<dbReference type="EC" id="3.6.5.2" evidence="2"/>
<keyword evidence="10" id="KW-1185">Reference proteome</keyword>
<feature type="region of interest" description="Disordered" evidence="8">
    <location>
        <begin position="1"/>
        <end position="28"/>
    </location>
</feature>
<evidence type="ECO:0000256" key="7">
    <source>
        <dbReference type="ARBA" id="ARBA00071351"/>
    </source>
</evidence>
<feature type="region of interest" description="Disordered" evidence="8">
    <location>
        <begin position="409"/>
        <end position="450"/>
    </location>
</feature>
<feature type="region of interest" description="Disordered" evidence="8">
    <location>
        <begin position="342"/>
        <end position="368"/>
    </location>
</feature>
<dbReference type="SMART" id="SM00175">
    <property type="entry name" value="RAB"/>
    <property type="match status" value="1"/>
</dbReference>
<evidence type="ECO:0000313" key="9">
    <source>
        <dbReference type="Ensembl" id="ENSACDP00005016887.1"/>
    </source>
</evidence>
<reference evidence="9" key="1">
    <citation type="submission" date="2025-08" db="UniProtKB">
        <authorList>
            <consortium name="Ensembl"/>
        </authorList>
    </citation>
    <scope>IDENTIFICATION</scope>
</reference>
<sequence>GVVVPWSHWVPPKAPPQAEDEAPQHPDSRLLYGSQHKKILNGFKKNKIIWLWCLEARSTSVQRRFGAGGLLPSHQNQSLEGLCFPRGIDPVHPSVPPRDSSEACRGFHGHKLFWEGLKISSVRYRAIIPAAQSPARPQQPRTPPGDPSTRPLHNPLGGRILPGRCWALSPIPNGCDRHDNADFSSLLLLLLLLLAFGARWADGSARSTAVVSTPLGIAFFGWKKGIFFPAEPASSRRCLCPNASRTEGAGKRAGKDGGHAGTALPCAASARGRCNERAGLSLGAAGLRGELGSALRLWGPSEVLGKGTCKGGRWVLSWGGPHGGDAGDGPPAKRRWAPAGSRLPPGVCRAAPPRGVAPRGQSLGRLGTRVQPGPGAAACLTRSLAGARAVGAALASACLIHWERGRRRGRCSPSPAVASTHPASSGLGVTGPRMSSMFGKPRAGAERPPQSPLAECNVAILGCRGAGKSALTVKFLTKRFISEYDPNLEDTYTSEELVDQQPVLLKVMDTADQDGPGNCERYLRWANAFLVVYSIDDRESFEGCRRYLDVLARHARGCQHESPVLLLGNKLDMEQYRQVTKAEGMALASKFGCLFYEVSACQDFAAVQHVFHEAVREVRREAERSVPLRPLFIAEERPCLHVATPATLATRQGLASCTLNTLSTVNYKEIPSVAQAKLVTVKSSRAQSKRKAPTLTLLKGFKIF</sequence>
<dbReference type="PROSITE" id="PS51419">
    <property type="entry name" value="RAB"/>
    <property type="match status" value="1"/>
</dbReference>
<dbReference type="AlphaFoldDB" id="A0A8B9E5T2"/>
<dbReference type="SUPFAM" id="SSF52540">
    <property type="entry name" value="P-loop containing nucleoside triphosphate hydrolases"/>
    <property type="match status" value="1"/>
</dbReference>
<comment type="similarity">
    <text evidence="1">Belongs to the small GTPase superfamily. Ras family.</text>
</comment>
<dbReference type="PANTHER" id="PTHR45704">
    <property type="entry name" value="RAS-LIKE FAMILY MEMBER 11"/>
    <property type="match status" value="1"/>
</dbReference>
<dbReference type="FunFam" id="3.40.50.300:FF:001016">
    <property type="entry name" value="ras-like protein family member 12"/>
    <property type="match status" value="1"/>
</dbReference>
<keyword evidence="5" id="KW-0342">GTP-binding</keyword>
<name>A0A8B9E5T2_ANSCY</name>
<dbReference type="Pfam" id="PF00071">
    <property type="entry name" value="Ras"/>
    <property type="match status" value="1"/>
</dbReference>
<dbReference type="PROSITE" id="PS51420">
    <property type="entry name" value="RHO"/>
    <property type="match status" value="1"/>
</dbReference>
<keyword evidence="4" id="KW-0378">Hydrolase</keyword>
<proteinExistence type="inferred from homology"/>
<dbReference type="PRINTS" id="PR00449">
    <property type="entry name" value="RASTRNSFRMNG"/>
</dbReference>
<dbReference type="Gene3D" id="3.40.50.300">
    <property type="entry name" value="P-loop containing nucleotide triphosphate hydrolases"/>
    <property type="match status" value="1"/>
</dbReference>
<evidence type="ECO:0000256" key="5">
    <source>
        <dbReference type="ARBA" id="ARBA00023134"/>
    </source>
</evidence>
<dbReference type="Ensembl" id="ENSACDT00005020315.1">
    <property type="protein sequence ID" value="ENSACDP00005016887.1"/>
    <property type="gene ID" value="ENSACDG00005012339.1"/>
</dbReference>
<dbReference type="NCBIfam" id="TIGR00231">
    <property type="entry name" value="small_GTP"/>
    <property type="match status" value="1"/>
</dbReference>
<reference evidence="9" key="2">
    <citation type="submission" date="2025-09" db="UniProtKB">
        <authorList>
            <consortium name="Ensembl"/>
        </authorList>
    </citation>
    <scope>IDENTIFICATION</scope>
</reference>
<comment type="catalytic activity">
    <reaction evidence="6">
        <text>GTP + H2O = GDP + phosphate + H(+)</text>
        <dbReference type="Rhea" id="RHEA:19669"/>
        <dbReference type="ChEBI" id="CHEBI:15377"/>
        <dbReference type="ChEBI" id="CHEBI:15378"/>
        <dbReference type="ChEBI" id="CHEBI:37565"/>
        <dbReference type="ChEBI" id="CHEBI:43474"/>
        <dbReference type="ChEBI" id="CHEBI:58189"/>
        <dbReference type="EC" id="3.6.5.2"/>
    </reaction>
</comment>
<dbReference type="Proteomes" id="UP000694521">
    <property type="component" value="Unplaced"/>
</dbReference>
<dbReference type="SMART" id="SM00174">
    <property type="entry name" value="RHO"/>
    <property type="match status" value="1"/>
</dbReference>
<dbReference type="InterPro" id="IPR005225">
    <property type="entry name" value="Small_GTP-bd"/>
</dbReference>
<accession>A0A8B9E5T2</accession>
<evidence type="ECO:0000313" key="10">
    <source>
        <dbReference type="Proteomes" id="UP000694521"/>
    </source>
</evidence>
<dbReference type="InterPro" id="IPR001806">
    <property type="entry name" value="Small_GTPase"/>
</dbReference>
<dbReference type="InterPro" id="IPR027417">
    <property type="entry name" value="P-loop_NTPase"/>
</dbReference>
<protein>
    <recommendedName>
        <fullName evidence="7">Ras-like protein family member 12</fullName>
        <ecNumber evidence="2">3.6.5.2</ecNumber>
    </recommendedName>
</protein>
<dbReference type="GO" id="GO:0003925">
    <property type="term" value="F:G protein activity"/>
    <property type="evidence" value="ECO:0007669"/>
    <property type="project" value="UniProtKB-EC"/>
</dbReference>
<evidence type="ECO:0000256" key="8">
    <source>
        <dbReference type="SAM" id="MobiDB-lite"/>
    </source>
</evidence>
<dbReference type="GO" id="GO:0005525">
    <property type="term" value="F:GTP binding"/>
    <property type="evidence" value="ECO:0007669"/>
    <property type="project" value="UniProtKB-KW"/>
</dbReference>
<evidence type="ECO:0000256" key="1">
    <source>
        <dbReference type="ARBA" id="ARBA00008344"/>
    </source>
</evidence>
<evidence type="ECO:0000256" key="2">
    <source>
        <dbReference type="ARBA" id="ARBA00011984"/>
    </source>
</evidence>
<evidence type="ECO:0000256" key="6">
    <source>
        <dbReference type="ARBA" id="ARBA00048098"/>
    </source>
</evidence>
<dbReference type="CDD" id="cd04146">
    <property type="entry name" value="RERG_RasL11_like"/>
    <property type="match status" value="1"/>
</dbReference>
<evidence type="ECO:0000256" key="3">
    <source>
        <dbReference type="ARBA" id="ARBA00022741"/>
    </source>
</evidence>
<dbReference type="PROSITE" id="PS51421">
    <property type="entry name" value="RAS"/>
    <property type="match status" value="1"/>
</dbReference>
<organism evidence="9 10">
    <name type="scientific">Anser cygnoides</name>
    <name type="common">Swan goose</name>
    <dbReference type="NCBI Taxonomy" id="8845"/>
    <lineage>
        <taxon>Eukaryota</taxon>
        <taxon>Metazoa</taxon>
        <taxon>Chordata</taxon>
        <taxon>Craniata</taxon>
        <taxon>Vertebrata</taxon>
        <taxon>Euteleostomi</taxon>
        <taxon>Archelosauria</taxon>
        <taxon>Archosauria</taxon>
        <taxon>Dinosauria</taxon>
        <taxon>Saurischia</taxon>
        <taxon>Theropoda</taxon>
        <taxon>Coelurosauria</taxon>
        <taxon>Aves</taxon>
        <taxon>Neognathae</taxon>
        <taxon>Galloanserae</taxon>
        <taxon>Anseriformes</taxon>
        <taxon>Anatidae</taxon>
        <taxon>Anserinae</taxon>
        <taxon>Anser</taxon>
    </lineage>
</organism>